<feature type="compositionally biased region" description="Basic and acidic residues" evidence="1">
    <location>
        <begin position="474"/>
        <end position="489"/>
    </location>
</feature>
<feature type="compositionally biased region" description="Low complexity" evidence="1">
    <location>
        <begin position="124"/>
        <end position="141"/>
    </location>
</feature>
<proteinExistence type="predicted"/>
<feature type="compositionally biased region" description="Low complexity" evidence="1">
    <location>
        <begin position="229"/>
        <end position="247"/>
    </location>
</feature>
<gene>
    <name evidence="3" type="ORF">Fcan01_07489</name>
</gene>
<feature type="compositionally biased region" description="Polar residues" evidence="1">
    <location>
        <begin position="308"/>
        <end position="323"/>
    </location>
</feature>
<keyword evidence="2" id="KW-0812">Transmembrane</keyword>
<feature type="region of interest" description="Disordered" evidence="1">
    <location>
        <begin position="413"/>
        <end position="523"/>
    </location>
</feature>
<evidence type="ECO:0000256" key="1">
    <source>
        <dbReference type="SAM" id="MobiDB-lite"/>
    </source>
</evidence>
<evidence type="ECO:0000313" key="4">
    <source>
        <dbReference type="Proteomes" id="UP000198287"/>
    </source>
</evidence>
<protein>
    <submittedName>
        <fullName evidence="3">Uncharacterized protein</fullName>
    </submittedName>
</protein>
<feature type="compositionally biased region" description="Low complexity" evidence="1">
    <location>
        <begin position="438"/>
        <end position="454"/>
    </location>
</feature>
<feature type="compositionally biased region" description="Polar residues" evidence="1">
    <location>
        <begin position="67"/>
        <end position="79"/>
    </location>
</feature>
<comment type="caution">
    <text evidence="3">The sequence shown here is derived from an EMBL/GenBank/DDBJ whole genome shotgun (WGS) entry which is preliminary data.</text>
</comment>
<dbReference type="EMBL" id="LNIX01000003">
    <property type="protein sequence ID" value="OXA58044.1"/>
    <property type="molecule type" value="Genomic_DNA"/>
</dbReference>
<feature type="compositionally biased region" description="Polar residues" evidence="1">
    <location>
        <begin position="188"/>
        <end position="203"/>
    </location>
</feature>
<feature type="compositionally biased region" description="Low complexity" evidence="1">
    <location>
        <begin position="413"/>
        <end position="423"/>
    </location>
</feature>
<evidence type="ECO:0000313" key="3">
    <source>
        <dbReference type="EMBL" id="OXA58044.1"/>
    </source>
</evidence>
<feature type="compositionally biased region" description="Low complexity" evidence="1">
    <location>
        <begin position="490"/>
        <end position="506"/>
    </location>
</feature>
<reference evidence="3 4" key="1">
    <citation type="submission" date="2015-12" db="EMBL/GenBank/DDBJ databases">
        <title>The genome of Folsomia candida.</title>
        <authorList>
            <person name="Faddeeva A."/>
            <person name="Derks M.F."/>
            <person name="Anvar Y."/>
            <person name="Smit S."/>
            <person name="Van Straalen N."/>
            <person name="Roelofs D."/>
        </authorList>
    </citation>
    <scope>NUCLEOTIDE SEQUENCE [LARGE SCALE GENOMIC DNA]</scope>
    <source>
        <strain evidence="3 4">VU population</strain>
        <tissue evidence="3">Whole body</tissue>
    </source>
</reference>
<name>A0A226EM09_FOLCA</name>
<feature type="region of interest" description="Disordered" evidence="1">
    <location>
        <begin position="298"/>
        <end position="332"/>
    </location>
</feature>
<accession>A0A226EM09</accession>
<evidence type="ECO:0000256" key="2">
    <source>
        <dbReference type="SAM" id="Phobius"/>
    </source>
</evidence>
<sequence length="608" mass="65935">MEVGSQTEPMDRQDILNLLRQKSFELEKKTGVSCGDQDEIHSVEIIDGESPHFNSHNEDTTGAGLRKNSQAVGKQLSSKKSLKAGHPLEQPSLADMICDAVWSRKGSFHSPGPSRSSSKKSRLVRSQSFSKGSSSTSSSLSPTKAHPTDGSTNGTGGIPTTTGVCMDPYARRPSGAASYILRSAGNRPYSSASREHLPTSSPKFDSRVRRSQGDIDINRQISATLSIPSRENSVKSCSSKSTSGQISPVVITPPSNTPYGYGYWPTNPTVMIPAQPSTFSEMTPHFYRGQVSPGSSNCLTPITHGRGSRSSSIAQSTTGSGHQHQFREEFEDHVKQKRQRKYVVVGFTFLLIVAVACVVISLGLSSRVTPPGSVDTVQLVTVVQNYTDDQEEGEVRKENENLMRVIQHTSPNLNLTNTSNFSTPVPPPPLLIDDQDESSGNYNNNNNNNFGGSSLTRSVITVDPGPGPLPKVDSSLERDMGIRSMRNESESPTTNSSSFTFTTTNPAPIPLAPLDFDRDRDESGTLSSSLIADILLSSSSGDRKTKTRVDKPKNKFPVDNVMMQDAAVPLGNSETSINAETPYTEQIISDSDIDENEYDRVRTSIVLR</sequence>
<dbReference type="AlphaFoldDB" id="A0A226EM09"/>
<keyword evidence="2" id="KW-0472">Membrane</keyword>
<dbReference type="Proteomes" id="UP000198287">
    <property type="component" value="Unassembled WGS sequence"/>
</dbReference>
<dbReference type="OrthoDB" id="8197295at2759"/>
<feature type="region of interest" description="Disordered" evidence="1">
    <location>
        <begin position="188"/>
        <end position="214"/>
    </location>
</feature>
<feature type="region of interest" description="Disordered" evidence="1">
    <location>
        <begin position="105"/>
        <end position="169"/>
    </location>
</feature>
<feature type="compositionally biased region" description="Basic and acidic residues" evidence="1">
    <location>
        <begin position="204"/>
        <end position="214"/>
    </location>
</feature>
<feature type="transmembrane region" description="Helical" evidence="2">
    <location>
        <begin position="342"/>
        <end position="364"/>
    </location>
</feature>
<organism evidence="3 4">
    <name type="scientific">Folsomia candida</name>
    <name type="common">Springtail</name>
    <dbReference type="NCBI Taxonomy" id="158441"/>
    <lineage>
        <taxon>Eukaryota</taxon>
        <taxon>Metazoa</taxon>
        <taxon>Ecdysozoa</taxon>
        <taxon>Arthropoda</taxon>
        <taxon>Hexapoda</taxon>
        <taxon>Collembola</taxon>
        <taxon>Entomobryomorpha</taxon>
        <taxon>Isotomoidea</taxon>
        <taxon>Isotomidae</taxon>
        <taxon>Proisotominae</taxon>
        <taxon>Folsomia</taxon>
    </lineage>
</organism>
<keyword evidence="2" id="KW-1133">Transmembrane helix</keyword>
<feature type="region of interest" description="Disordered" evidence="1">
    <location>
        <begin position="46"/>
        <end position="88"/>
    </location>
</feature>
<feature type="region of interest" description="Disordered" evidence="1">
    <location>
        <begin position="229"/>
        <end position="252"/>
    </location>
</feature>
<keyword evidence="4" id="KW-1185">Reference proteome</keyword>